<evidence type="ECO:0000256" key="1">
    <source>
        <dbReference type="SAM" id="MobiDB-lite"/>
    </source>
</evidence>
<reference evidence="2 3" key="1">
    <citation type="submission" date="2017-05" db="EMBL/GenBank/DDBJ databases">
        <authorList>
            <person name="Song R."/>
            <person name="Chenine A.L."/>
            <person name="Ruprecht R.M."/>
        </authorList>
    </citation>
    <scope>NUCLEOTIDE SEQUENCE [LARGE SCALE GENOMIC DNA]</scope>
    <source>
        <strain evidence="2 3">CECT 8663</strain>
    </source>
</reference>
<dbReference type="EMBL" id="FXYH01000009">
    <property type="protein sequence ID" value="SMX43111.1"/>
    <property type="molecule type" value="Genomic_DNA"/>
</dbReference>
<feature type="region of interest" description="Disordered" evidence="1">
    <location>
        <begin position="36"/>
        <end position="67"/>
    </location>
</feature>
<dbReference type="Pfam" id="PF21983">
    <property type="entry name" value="NikA-like"/>
    <property type="match status" value="1"/>
</dbReference>
<dbReference type="Proteomes" id="UP000220836">
    <property type="component" value="Unassembled WGS sequence"/>
</dbReference>
<dbReference type="InterPro" id="IPR053842">
    <property type="entry name" value="NikA-like"/>
</dbReference>
<keyword evidence="3" id="KW-1185">Reference proteome</keyword>
<protein>
    <submittedName>
        <fullName evidence="2">Uncharacterized protein</fullName>
    </submittedName>
</protein>
<evidence type="ECO:0000313" key="2">
    <source>
        <dbReference type="EMBL" id="SMX43111.1"/>
    </source>
</evidence>
<gene>
    <name evidence="2" type="ORF">PEV8663_02590</name>
</gene>
<sequence length="184" mass="19951">MASTIREDAIQHWVGKAPSLSNARWLKRALGAALKRDRSNARPATFEPGPCEGPQASPLNPNQPATKAGAAAKPEAVFFYCSSTEKALIRQAAKDRGLSMSAFLRELATGTEPKRRHQLPRVDHPALMLAVSRHVGNLNQVTRWLNTALNAGQASQIDALRVTTALVGIERQLEQNIATHCEAS</sequence>
<accession>A0A238KK27</accession>
<dbReference type="AlphaFoldDB" id="A0A238KK27"/>
<organism evidence="2 3">
    <name type="scientific">Pelagimonas varians</name>
    <dbReference type="NCBI Taxonomy" id="696760"/>
    <lineage>
        <taxon>Bacteria</taxon>
        <taxon>Pseudomonadati</taxon>
        <taxon>Pseudomonadota</taxon>
        <taxon>Alphaproteobacteria</taxon>
        <taxon>Rhodobacterales</taxon>
        <taxon>Roseobacteraceae</taxon>
        <taxon>Pelagimonas</taxon>
    </lineage>
</organism>
<proteinExistence type="predicted"/>
<evidence type="ECO:0000313" key="3">
    <source>
        <dbReference type="Proteomes" id="UP000220836"/>
    </source>
</evidence>
<name>A0A238KK27_9RHOB</name>